<dbReference type="InterPro" id="IPR001789">
    <property type="entry name" value="Sig_transdc_resp-reg_receiver"/>
</dbReference>
<evidence type="ECO:0000259" key="3">
    <source>
        <dbReference type="PROSITE" id="PS50110"/>
    </source>
</evidence>
<dbReference type="CDD" id="cd17554">
    <property type="entry name" value="REC_TrrA-like"/>
    <property type="match status" value="1"/>
</dbReference>
<dbReference type="RefSeq" id="WP_099323705.1">
    <property type="nucleotide sequence ID" value="NZ_CP049055.1"/>
</dbReference>
<organism evidence="4">
    <name type="scientific">Kuenenia stuttgartiensis</name>
    <dbReference type="NCBI Taxonomy" id="174633"/>
    <lineage>
        <taxon>Bacteria</taxon>
        <taxon>Pseudomonadati</taxon>
        <taxon>Planctomycetota</taxon>
        <taxon>Candidatus Brocadiia</taxon>
        <taxon>Candidatus Brocadiales</taxon>
        <taxon>Candidatus Brocadiaceae</taxon>
        <taxon>Candidatus Kuenenia</taxon>
    </lineage>
</organism>
<name>Q1Q518_KUEST</name>
<evidence type="ECO:0000313" key="6">
    <source>
        <dbReference type="EMBL" id="SOH02785.1"/>
    </source>
</evidence>
<evidence type="ECO:0000256" key="2">
    <source>
        <dbReference type="PROSITE-ProRule" id="PRU00169"/>
    </source>
</evidence>
<reference evidence="4" key="1">
    <citation type="journal article" date="2006" name="Nature">
        <title>Deciphering the evolution and metabolism of an anammox bacterium from a community genome.</title>
        <authorList>
            <person name="Strous M."/>
            <person name="Pelletier E."/>
            <person name="Mangenot S."/>
            <person name="Rattei T."/>
            <person name="Lehner A."/>
            <person name="Taylor M.W."/>
            <person name="Horn M."/>
            <person name="Daims H."/>
            <person name="Bartol-Mavel D."/>
            <person name="Wincker P."/>
            <person name="Barbe V."/>
            <person name="Fonknechten N."/>
            <person name="Vallenet D."/>
            <person name="Segurens B."/>
            <person name="Schenowitz-Truong C."/>
            <person name="Medigue C."/>
            <person name="Collingro A."/>
            <person name="Snel B."/>
            <person name="Dutilh B.E."/>
            <person name="OpDenCamp H.J.M."/>
            <person name="vanDerDrift C."/>
            <person name="Cirpus I."/>
            <person name="vanDePas-Schoonen K.T."/>
            <person name="Harhangi H.R."/>
            <person name="vanNiftrik L."/>
            <person name="Schmid M."/>
            <person name="Keltjens J."/>
            <person name="vanDeVossenberg J."/>
            <person name="Kartal B."/>
            <person name="Meier H."/>
            <person name="Frishman D."/>
            <person name="Huynen M.A."/>
            <person name="Mewes H."/>
            <person name="Weissenbach J."/>
            <person name="Jetten M.S.M."/>
            <person name="Wagner M."/>
            <person name="LePaslier D."/>
        </authorList>
    </citation>
    <scope>NUCLEOTIDE SEQUENCE</scope>
</reference>
<dbReference type="OrthoDB" id="9813953at2"/>
<dbReference type="Proteomes" id="UP000501926">
    <property type="component" value="Chromosome"/>
</dbReference>
<keyword evidence="7" id="KW-1185">Reference proteome</keyword>
<evidence type="ECO:0000313" key="4">
    <source>
        <dbReference type="EMBL" id="CAJ75107.1"/>
    </source>
</evidence>
<evidence type="ECO:0000313" key="8">
    <source>
        <dbReference type="Proteomes" id="UP000501926"/>
    </source>
</evidence>
<dbReference type="SMART" id="SM00448">
    <property type="entry name" value="REC"/>
    <property type="match status" value="1"/>
</dbReference>
<dbReference type="KEGG" id="kst:KSMBR1_0269"/>
<sequence length="122" mass="13833">MKTILVVEDDKNQRLWYKQELEREGYNVVTAGDGTDCIKMVDDYLPDIIVMDIVMPKMDGLESMGKILSEHRKIPVIINTAYSCYKASFLSWPADAYLTKSSDLKELKNTIRGILGENGGRI</sequence>
<proteinExistence type="predicted"/>
<reference evidence="6" key="3">
    <citation type="submission" date="2017-10" db="EMBL/GenBank/DDBJ databases">
        <authorList>
            <person name="Banno H."/>
            <person name="Chua N.-H."/>
        </authorList>
    </citation>
    <scope>NUCLEOTIDE SEQUENCE [LARGE SCALE GENOMIC DNA]</scope>
    <source>
        <strain evidence="6">Kuenenia_mbr1_ru-nijmegen</strain>
    </source>
</reference>
<dbReference type="AlphaFoldDB" id="Q1Q518"/>
<dbReference type="PANTHER" id="PTHR44591">
    <property type="entry name" value="STRESS RESPONSE REGULATOR PROTEIN 1"/>
    <property type="match status" value="1"/>
</dbReference>
<feature type="modified residue" description="4-aspartylphosphate" evidence="2">
    <location>
        <position position="52"/>
    </location>
</feature>
<dbReference type="Pfam" id="PF00072">
    <property type="entry name" value="Response_reg"/>
    <property type="match status" value="1"/>
</dbReference>
<gene>
    <name evidence="4" type="primary">cheY</name>
    <name evidence="6" type="synonym">cheY_2</name>
    <name evidence="5" type="ORF">KsCSTR_31140</name>
    <name evidence="6" type="ORF">KSMBR1_0269</name>
    <name evidence="4" type="ORF">kuste4345</name>
</gene>
<dbReference type="Gene3D" id="3.40.50.2300">
    <property type="match status" value="1"/>
</dbReference>
<keyword evidence="1 2" id="KW-0597">Phosphoprotein</keyword>
<dbReference type="PROSITE" id="PS50110">
    <property type="entry name" value="RESPONSE_REGULATORY"/>
    <property type="match status" value="1"/>
</dbReference>
<dbReference type="PANTHER" id="PTHR44591:SF18">
    <property type="entry name" value="REGULATORY PROTEIN"/>
    <property type="match status" value="1"/>
</dbReference>
<dbReference type="GO" id="GO:0000160">
    <property type="term" value="P:phosphorelay signal transduction system"/>
    <property type="evidence" value="ECO:0007669"/>
    <property type="project" value="InterPro"/>
</dbReference>
<protein>
    <submittedName>
        <fullName evidence="5">Putative two component response regulator</fullName>
    </submittedName>
    <submittedName>
        <fullName evidence="4">Similar to two component response regulator</fullName>
    </submittedName>
</protein>
<reference evidence="5 8" key="5">
    <citation type="submission" date="2020-02" db="EMBL/GenBank/DDBJ databases">
        <title>Newly sequenced genome of strain CSTR1 showed variability in Candidatus Kuenenia stuttgartiensis genomes.</title>
        <authorList>
            <person name="Ding C."/>
            <person name="Adrian L."/>
        </authorList>
    </citation>
    <scope>NUCLEOTIDE SEQUENCE [LARGE SCALE GENOMIC DNA]</scope>
    <source>
        <strain evidence="5 8">CSTR1</strain>
    </source>
</reference>
<evidence type="ECO:0000256" key="1">
    <source>
        <dbReference type="ARBA" id="ARBA00022553"/>
    </source>
</evidence>
<accession>Q1Q518</accession>
<dbReference type="SUPFAM" id="SSF52172">
    <property type="entry name" value="CheY-like"/>
    <property type="match status" value="1"/>
</dbReference>
<reference evidence="4" key="2">
    <citation type="submission" date="2006-01" db="EMBL/GenBank/DDBJ databases">
        <authorList>
            <person name="Genoscope"/>
        </authorList>
    </citation>
    <scope>NUCLEOTIDE SEQUENCE</scope>
</reference>
<dbReference type="InterPro" id="IPR050595">
    <property type="entry name" value="Bact_response_regulator"/>
</dbReference>
<feature type="domain" description="Response regulatory" evidence="3">
    <location>
        <begin position="3"/>
        <end position="115"/>
    </location>
</feature>
<reference evidence="7" key="4">
    <citation type="submission" date="2017-10" db="EMBL/GenBank/DDBJ databases">
        <authorList>
            <person name="Frank J."/>
        </authorList>
    </citation>
    <scope>NUCLEOTIDE SEQUENCE [LARGE SCALE GENOMIC DNA]</scope>
</reference>
<evidence type="ECO:0000313" key="5">
    <source>
        <dbReference type="EMBL" id="QII12493.1"/>
    </source>
</evidence>
<dbReference type="Proteomes" id="UP000221734">
    <property type="component" value="Chromosome Kuenenia_stuttgartiensis_MBR1"/>
</dbReference>
<dbReference type="InterPro" id="IPR011006">
    <property type="entry name" value="CheY-like_superfamily"/>
</dbReference>
<dbReference type="EMBL" id="LT934425">
    <property type="protein sequence ID" value="SOH02785.1"/>
    <property type="molecule type" value="Genomic_DNA"/>
</dbReference>
<evidence type="ECO:0000313" key="7">
    <source>
        <dbReference type="Proteomes" id="UP000221734"/>
    </source>
</evidence>
<dbReference type="EMBL" id="CP049055">
    <property type="protein sequence ID" value="QII12493.1"/>
    <property type="molecule type" value="Genomic_DNA"/>
</dbReference>
<dbReference type="EMBL" id="CT573071">
    <property type="protein sequence ID" value="CAJ75107.1"/>
    <property type="molecule type" value="Genomic_DNA"/>
</dbReference>